<dbReference type="CDD" id="cd07043">
    <property type="entry name" value="STAS_anti-anti-sigma_factors"/>
    <property type="match status" value="1"/>
</dbReference>
<dbReference type="RefSeq" id="WP_014149372.1">
    <property type="nucleotide sequence ID" value="NC_016112.1"/>
</dbReference>
<dbReference type="InterPro" id="IPR002645">
    <property type="entry name" value="STAS_dom"/>
</dbReference>
<organism evidence="2 3">
    <name type="scientific">Methylotuvimicrobium alcaliphilum (strain DSM 19304 / NCIMB 14124 / VKM B-2133 / 20Z)</name>
    <name type="common">Methylomicrobium alcaliphilum</name>
    <dbReference type="NCBI Taxonomy" id="1091494"/>
    <lineage>
        <taxon>Bacteria</taxon>
        <taxon>Pseudomonadati</taxon>
        <taxon>Pseudomonadota</taxon>
        <taxon>Gammaproteobacteria</taxon>
        <taxon>Methylococcales</taxon>
        <taxon>Methylococcaceae</taxon>
        <taxon>Methylotuvimicrobium</taxon>
    </lineage>
</organism>
<dbReference type="Proteomes" id="UP000008315">
    <property type="component" value="Chromosome"/>
</dbReference>
<dbReference type="KEGG" id="mah:MEALZ_2942"/>
<dbReference type="STRING" id="1091494.MEALZ_2942"/>
<reference evidence="3" key="1">
    <citation type="journal article" date="2012" name="J. Bacteriol.">
        <title>Genome sequence of the haloalkaliphilic methanotrophic bacterium Methylomicrobium alcaliphilum 20Z.</title>
        <authorList>
            <person name="Vuilleumier S."/>
            <person name="Khmelenina V.N."/>
            <person name="Bringel F."/>
            <person name="Reshetnikov A.S."/>
            <person name="Lajus A."/>
            <person name="Mangenot S."/>
            <person name="Rouy Z."/>
            <person name="Op den Camp H.J."/>
            <person name="Jetten M.S."/>
            <person name="Dispirito A.A."/>
            <person name="Dunfield P."/>
            <person name="Klotz M.G."/>
            <person name="Semrau J.D."/>
            <person name="Stein L.Y."/>
            <person name="Barbe V."/>
            <person name="Medigue C."/>
            <person name="Trotsenko Y.A."/>
            <person name="Kalyuzhnaya M.G."/>
        </authorList>
    </citation>
    <scope>NUCLEOTIDE SEQUENCE [LARGE SCALE GENOMIC DNA]</scope>
    <source>
        <strain evidence="3">DSM 19304 / NCIMB 14124 / VKM B-2133 / 20Z</strain>
    </source>
</reference>
<evidence type="ECO:0000313" key="2">
    <source>
        <dbReference type="EMBL" id="CCE24608.1"/>
    </source>
</evidence>
<feature type="domain" description="STAS" evidence="1">
    <location>
        <begin position="1"/>
        <end position="109"/>
    </location>
</feature>
<evidence type="ECO:0000313" key="3">
    <source>
        <dbReference type="Proteomes" id="UP000008315"/>
    </source>
</evidence>
<dbReference type="PANTHER" id="PTHR35849:SF2">
    <property type="entry name" value="BLR2341 PROTEIN"/>
    <property type="match status" value="1"/>
</dbReference>
<accession>G4T185</accession>
<dbReference type="InterPro" id="IPR052746">
    <property type="entry name" value="MlaB_ABC_Transporter"/>
</dbReference>
<evidence type="ECO:0000259" key="1">
    <source>
        <dbReference type="PROSITE" id="PS50801"/>
    </source>
</evidence>
<sequence length="109" mass="11960">MAIEVSEKNGITIIAIQDDMTIYTASEQKAQLSQYLHSGRELQINLAGVSEMDSAGLQLLLWLKQEAGRNDIKLSLVRHSQAVVEVLELLNLTGHFGDPVVISANWNAS</sequence>
<dbReference type="Gene3D" id="3.30.750.24">
    <property type="entry name" value="STAS domain"/>
    <property type="match status" value="1"/>
</dbReference>
<dbReference type="PROSITE" id="PS50801">
    <property type="entry name" value="STAS"/>
    <property type="match status" value="1"/>
</dbReference>
<dbReference type="SUPFAM" id="SSF52091">
    <property type="entry name" value="SpoIIaa-like"/>
    <property type="match status" value="1"/>
</dbReference>
<proteinExistence type="predicted"/>
<dbReference type="InterPro" id="IPR058548">
    <property type="entry name" value="MlaB-like_STAS"/>
</dbReference>
<keyword evidence="3" id="KW-1185">Reference proteome</keyword>
<dbReference type="EMBL" id="FO082060">
    <property type="protein sequence ID" value="CCE24608.1"/>
    <property type="molecule type" value="Genomic_DNA"/>
</dbReference>
<protein>
    <submittedName>
        <fullName evidence="2">Anti-sigma-factor antagonist</fullName>
    </submittedName>
</protein>
<dbReference type="PANTHER" id="PTHR35849">
    <property type="entry name" value="BLR2341 PROTEIN"/>
    <property type="match status" value="1"/>
</dbReference>
<dbReference type="HOGENOM" id="CLU_115403_14_0_6"/>
<dbReference type="Pfam" id="PF13466">
    <property type="entry name" value="STAS_2"/>
    <property type="match status" value="1"/>
</dbReference>
<dbReference type="AlphaFoldDB" id="G4T185"/>
<dbReference type="PATRIC" id="fig|271065.3.peg.3023"/>
<gene>
    <name evidence="2" type="ordered locus">MEALZ_2942</name>
</gene>
<dbReference type="InterPro" id="IPR036513">
    <property type="entry name" value="STAS_dom_sf"/>
</dbReference>
<name>G4T185_META2</name>